<gene>
    <name evidence="2" type="ORF">SEVIR_7G241600v2</name>
</gene>
<name>A0A4U6TUI8_SETVI</name>
<evidence type="ECO:0000313" key="2">
    <source>
        <dbReference type="EMBL" id="TKW06421.1"/>
    </source>
</evidence>
<dbReference type="AlphaFoldDB" id="A0A4U6TUI8"/>
<sequence length="322" mass="33753">MGVMLSSDQDILLAQTNRRHACSRAACEDGGGKAPSSPPHPLAAMAAGAARGSRQEAAYGKAGSGGHGAGSAVWRSGGGLPRRVDASSRCGEDLVTGGWGWRLGEEERGGGVCGCASRYSPPLSTASAAARRRRKWESTAAIRMPVEDEAGAGALGAARFGKLRRKRGSGNVMEVDGSVRGERRPGREVRRPCNGGHAMGPVRRKRGSPAKRPHDMGLGGACGIKVPGCGRTGPAPEEARRPGGGGGTAWRTTTRRGTNAEEALCTGYREMGNAEKKGKGIISSRKHVHAECSSWFASYYSSILASKQDVWCSQKKETKKNK</sequence>
<evidence type="ECO:0000313" key="3">
    <source>
        <dbReference type="Proteomes" id="UP000298652"/>
    </source>
</evidence>
<feature type="compositionally biased region" description="Basic and acidic residues" evidence="1">
    <location>
        <begin position="177"/>
        <end position="191"/>
    </location>
</feature>
<organism evidence="2 3">
    <name type="scientific">Setaria viridis</name>
    <name type="common">Green bristlegrass</name>
    <name type="synonym">Setaria italica subsp. viridis</name>
    <dbReference type="NCBI Taxonomy" id="4556"/>
    <lineage>
        <taxon>Eukaryota</taxon>
        <taxon>Viridiplantae</taxon>
        <taxon>Streptophyta</taxon>
        <taxon>Embryophyta</taxon>
        <taxon>Tracheophyta</taxon>
        <taxon>Spermatophyta</taxon>
        <taxon>Magnoliopsida</taxon>
        <taxon>Liliopsida</taxon>
        <taxon>Poales</taxon>
        <taxon>Poaceae</taxon>
        <taxon>PACMAD clade</taxon>
        <taxon>Panicoideae</taxon>
        <taxon>Panicodae</taxon>
        <taxon>Paniceae</taxon>
        <taxon>Cenchrinae</taxon>
        <taxon>Setaria</taxon>
    </lineage>
</organism>
<proteinExistence type="predicted"/>
<evidence type="ECO:0000256" key="1">
    <source>
        <dbReference type="SAM" id="MobiDB-lite"/>
    </source>
</evidence>
<keyword evidence="3" id="KW-1185">Reference proteome</keyword>
<feature type="region of interest" description="Disordered" evidence="1">
    <location>
        <begin position="171"/>
        <end position="256"/>
    </location>
</feature>
<accession>A0A4U6TUI8</accession>
<reference evidence="2" key="1">
    <citation type="submission" date="2019-03" db="EMBL/GenBank/DDBJ databases">
        <title>WGS assembly of Setaria viridis.</title>
        <authorList>
            <person name="Huang P."/>
            <person name="Jenkins J."/>
            <person name="Grimwood J."/>
            <person name="Barry K."/>
            <person name="Healey A."/>
            <person name="Mamidi S."/>
            <person name="Sreedasyam A."/>
            <person name="Shu S."/>
            <person name="Feldman M."/>
            <person name="Wu J."/>
            <person name="Yu Y."/>
            <person name="Chen C."/>
            <person name="Johnson J."/>
            <person name="Rokhsar D."/>
            <person name="Baxter I."/>
            <person name="Schmutz J."/>
            <person name="Brutnell T."/>
            <person name="Kellogg E."/>
        </authorList>
    </citation>
    <scope>NUCLEOTIDE SEQUENCE [LARGE SCALE GENOMIC DNA]</scope>
</reference>
<protein>
    <submittedName>
        <fullName evidence="2">Uncharacterized protein</fullName>
    </submittedName>
</protein>
<dbReference type="Proteomes" id="UP000298652">
    <property type="component" value="Chromosome 7"/>
</dbReference>
<dbReference type="Gramene" id="TKW06421">
    <property type="protein sequence ID" value="TKW06421"/>
    <property type="gene ID" value="SEVIR_7G241600v2"/>
</dbReference>
<feature type="region of interest" description="Disordered" evidence="1">
    <location>
        <begin position="56"/>
        <end position="86"/>
    </location>
</feature>
<feature type="compositionally biased region" description="Basic residues" evidence="1">
    <location>
        <begin position="202"/>
        <end position="211"/>
    </location>
</feature>
<dbReference type="EMBL" id="CM016558">
    <property type="protein sequence ID" value="TKW06421.1"/>
    <property type="molecule type" value="Genomic_DNA"/>
</dbReference>